<feature type="domain" description="DDE Tnp4" evidence="3">
    <location>
        <begin position="206"/>
        <end position="353"/>
    </location>
</feature>
<dbReference type="EMBL" id="JACAZI010000035">
    <property type="protein sequence ID" value="KAF7328545.1"/>
    <property type="molecule type" value="Genomic_DNA"/>
</dbReference>
<protein>
    <submittedName>
        <fullName evidence="4">DDE Tnp4 domain-containing protein</fullName>
    </submittedName>
</protein>
<dbReference type="AlphaFoldDB" id="A0A8H6U2Q5"/>
<name>A0A8H6U2Q5_9AGAR</name>
<reference evidence="4" key="1">
    <citation type="submission" date="2020-05" db="EMBL/GenBank/DDBJ databases">
        <title>Mycena genomes resolve the evolution of fungal bioluminescence.</title>
        <authorList>
            <person name="Tsai I.J."/>
        </authorList>
    </citation>
    <scope>NUCLEOTIDE SEQUENCE</scope>
    <source>
        <strain evidence="4">CCC161011</strain>
    </source>
</reference>
<gene>
    <name evidence="4" type="ORF">MVEN_02542200</name>
</gene>
<evidence type="ECO:0000256" key="1">
    <source>
        <dbReference type="ARBA" id="ARBA00001968"/>
    </source>
</evidence>
<dbReference type="GO" id="GO:0046872">
    <property type="term" value="F:metal ion binding"/>
    <property type="evidence" value="ECO:0007669"/>
    <property type="project" value="UniProtKB-KW"/>
</dbReference>
<evidence type="ECO:0000259" key="3">
    <source>
        <dbReference type="Pfam" id="PF13359"/>
    </source>
</evidence>
<proteinExistence type="predicted"/>
<organism evidence="4 5">
    <name type="scientific">Mycena venus</name>
    <dbReference type="NCBI Taxonomy" id="2733690"/>
    <lineage>
        <taxon>Eukaryota</taxon>
        <taxon>Fungi</taxon>
        <taxon>Dikarya</taxon>
        <taxon>Basidiomycota</taxon>
        <taxon>Agaricomycotina</taxon>
        <taxon>Agaricomycetes</taxon>
        <taxon>Agaricomycetidae</taxon>
        <taxon>Agaricales</taxon>
        <taxon>Marasmiineae</taxon>
        <taxon>Mycenaceae</taxon>
        <taxon>Mycena</taxon>
    </lineage>
</organism>
<dbReference type="Proteomes" id="UP000620124">
    <property type="component" value="Unassembled WGS sequence"/>
</dbReference>
<dbReference type="PANTHER" id="PTHR34615:SF1">
    <property type="entry name" value="PX DOMAIN-CONTAINING PROTEIN"/>
    <property type="match status" value="1"/>
</dbReference>
<keyword evidence="5" id="KW-1185">Reference proteome</keyword>
<evidence type="ECO:0000313" key="4">
    <source>
        <dbReference type="EMBL" id="KAF7328545.1"/>
    </source>
</evidence>
<accession>A0A8H6U2Q5</accession>
<keyword evidence="2" id="KW-0479">Metal-binding</keyword>
<dbReference type="PANTHER" id="PTHR34615">
    <property type="entry name" value="PX DOMAIN-CONTAINING PROTEIN"/>
    <property type="match status" value="1"/>
</dbReference>
<sequence>MADDTDREKLRRVLLAAAPLLTQPPPLPPILQPTTTAALWEYLSSVTGEDYNRILLLLRPTEPDKAHPEQGGQRITEKWLFSLESQDCQWRFRMTAGELSDLAAALKIPDPFRTAYRHSFSAIEALCLLCARFRTAGEMYALAMLYDRAQSAISECVNELVEFLDETWEHLLGCDSEHLLHPSRLKEYAAAIHARGSPLASIIAFIDCTIRRICHPTWFQRQAYNGHIKFHSLKYQALMLPNGIIGHLYGPVEGRRNDNFLLTESMLLEALSEFAHQEDVDEDTPIERRYFQIFGDPAYGVGPHIMSPFSGPGERTPEEHEWNAQMSAVRIDVEHGFGIVANLWPFLNAGWKMQLYSSPVGRYYRVGVLLANCINCLRPNQVAQYFDCLPPELEDYLHD</sequence>
<dbReference type="InterPro" id="IPR027806">
    <property type="entry name" value="HARBI1_dom"/>
</dbReference>
<evidence type="ECO:0000256" key="2">
    <source>
        <dbReference type="ARBA" id="ARBA00022723"/>
    </source>
</evidence>
<comment type="caution">
    <text evidence="4">The sequence shown here is derived from an EMBL/GenBank/DDBJ whole genome shotgun (WGS) entry which is preliminary data.</text>
</comment>
<evidence type="ECO:0000313" key="5">
    <source>
        <dbReference type="Proteomes" id="UP000620124"/>
    </source>
</evidence>
<dbReference type="Pfam" id="PF13359">
    <property type="entry name" value="DDE_Tnp_4"/>
    <property type="match status" value="1"/>
</dbReference>
<dbReference type="OrthoDB" id="5945905at2759"/>
<comment type="cofactor">
    <cofactor evidence="1">
        <name>a divalent metal cation</name>
        <dbReference type="ChEBI" id="CHEBI:60240"/>
    </cofactor>
</comment>